<dbReference type="InterPro" id="IPR021858">
    <property type="entry name" value="Fun_TF"/>
</dbReference>
<dbReference type="Pfam" id="PF11951">
    <property type="entry name" value="Fungal_trans_2"/>
    <property type="match status" value="1"/>
</dbReference>
<accession>A0A9W9GID9</accession>
<protein>
    <recommendedName>
        <fullName evidence="5">Zn(2)-C6 fungal-type domain-containing protein</fullName>
    </recommendedName>
</protein>
<reference evidence="6" key="2">
    <citation type="journal article" date="2023" name="IMA Fungus">
        <title>Comparative genomic study of the Penicillium genus elucidates a diverse pangenome and 15 lateral gene transfer events.</title>
        <authorList>
            <person name="Petersen C."/>
            <person name="Sorensen T."/>
            <person name="Nielsen M.R."/>
            <person name="Sondergaard T.E."/>
            <person name="Sorensen J.L."/>
            <person name="Fitzpatrick D.A."/>
            <person name="Frisvad J.C."/>
            <person name="Nielsen K.L."/>
        </authorList>
    </citation>
    <scope>NUCLEOTIDE SEQUENCE</scope>
    <source>
        <strain evidence="6">IBT 22155</strain>
    </source>
</reference>
<dbReference type="CDD" id="cd00067">
    <property type="entry name" value="GAL4"/>
    <property type="match status" value="1"/>
</dbReference>
<keyword evidence="4" id="KW-0539">Nucleus</keyword>
<sequence length="675" mass="75451">MATRTQNENSCLNCRSRKVKCDRVIPQCSPCKKRKLTCEVPVAPPRMLWLRPRLKVGSDDELEDLHARRRPLFAAQDLAHNAADLLCIAGDSSVLSILDELDRKTEDIEGDETLCNGPFHVFQANDMRSPTPSNSLIDIFDSELWGSALTNVSNMLEAEGEDDSLQRGNASEPLAMEDAILQLDSFDLDGIDFLYPSTPATLKQALLPLASSPSRASALDLEDFSMPTAKMLLDHYRNNMVAFFTPARTEVKSPWEAIYIPSLLSTVGEIGLAGDSSNAKVSLLFAVFAISAFSLDGRSPSTGPASQDWNALGELYRERATRRLKLSLADLSRKQAKKEKYKDILMALLSMVTISVVSGKMGNAAHYLRDVEEIINLHGVQKVSRSSKVRMLHSIYLYLRVLTERASTIEYRSQSSTSTSSKDPTFTSSAQEIVKWDSMIGFAPSSPESGVNLDSASSPASCKSMFEEIYSVPQSLFKLILQTTHMIAMVEKQKRTGRPPSIDHDAFAAEVKDLESNICSWEYVLQEDLGYYAHTPLPGRELFPYHLVQAVHKALIVYFYRCVRDVNAAILQTHVQQIIHHLSEYDRMKQKYKDQSANTCWPGFIAGCEALDPQLREQIADWLKRSGQSNGIRMFNVALEAVQKVWQARSHPGMQNTPWNEVLAQFSELRVLVLS</sequence>
<evidence type="ECO:0000313" key="7">
    <source>
        <dbReference type="Proteomes" id="UP001149079"/>
    </source>
</evidence>
<dbReference type="PANTHER" id="PTHR31069">
    <property type="entry name" value="OLEATE-ACTIVATED TRANSCRIPTION FACTOR 1-RELATED"/>
    <property type="match status" value="1"/>
</dbReference>
<organism evidence="6 7">
    <name type="scientific">Penicillium bovifimosum</name>
    <dbReference type="NCBI Taxonomy" id="126998"/>
    <lineage>
        <taxon>Eukaryota</taxon>
        <taxon>Fungi</taxon>
        <taxon>Dikarya</taxon>
        <taxon>Ascomycota</taxon>
        <taxon>Pezizomycotina</taxon>
        <taxon>Eurotiomycetes</taxon>
        <taxon>Eurotiomycetidae</taxon>
        <taxon>Eurotiales</taxon>
        <taxon>Aspergillaceae</taxon>
        <taxon>Penicillium</taxon>
    </lineage>
</organism>
<keyword evidence="1" id="KW-0805">Transcription regulation</keyword>
<dbReference type="SMART" id="SM00066">
    <property type="entry name" value="GAL4"/>
    <property type="match status" value="1"/>
</dbReference>
<gene>
    <name evidence="6" type="ORF">N7515_009807</name>
</gene>
<dbReference type="InterPro" id="IPR036864">
    <property type="entry name" value="Zn2-C6_fun-type_DNA-bd_sf"/>
</dbReference>
<keyword evidence="7" id="KW-1185">Reference proteome</keyword>
<dbReference type="PROSITE" id="PS00463">
    <property type="entry name" value="ZN2_CY6_FUNGAL_1"/>
    <property type="match status" value="1"/>
</dbReference>
<reference evidence="6" key="1">
    <citation type="submission" date="2022-11" db="EMBL/GenBank/DDBJ databases">
        <authorList>
            <person name="Petersen C."/>
        </authorList>
    </citation>
    <scope>NUCLEOTIDE SEQUENCE</scope>
    <source>
        <strain evidence="6">IBT 22155</strain>
    </source>
</reference>
<comment type="caution">
    <text evidence="6">The sequence shown here is derived from an EMBL/GenBank/DDBJ whole genome shotgun (WGS) entry which is preliminary data.</text>
</comment>
<dbReference type="GeneID" id="81409721"/>
<dbReference type="Pfam" id="PF00172">
    <property type="entry name" value="Zn_clus"/>
    <property type="match status" value="1"/>
</dbReference>
<proteinExistence type="predicted"/>
<evidence type="ECO:0000256" key="2">
    <source>
        <dbReference type="ARBA" id="ARBA00023125"/>
    </source>
</evidence>
<dbReference type="GO" id="GO:0008270">
    <property type="term" value="F:zinc ion binding"/>
    <property type="evidence" value="ECO:0007669"/>
    <property type="project" value="InterPro"/>
</dbReference>
<evidence type="ECO:0000256" key="3">
    <source>
        <dbReference type="ARBA" id="ARBA00023163"/>
    </source>
</evidence>
<dbReference type="InterPro" id="IPR001138">
    <property type="entry name" value="Zn2Cys6_DnaBD"/>
</dbReference>
<dbReference type="PROSITE" id="PS50048">
    <property type="entry name" value="ZN2_CY6_FUNGAL_2"/>
    <property type="match status" value="1"/>
</dbReference>
<evidence type="ECO:0000256" key="4">
    <source>
        <dbReference type="ARBA" id="ARBA00023242"/>
    </source>
</evidence>
<dbReference type="OrthoDB" id="3477330at2759"/>
<dbReference type="Gene3D" id="4.10.240.10">
    <property type="entry name" value="Zn(2)-C6 fungal-type DNA-binding domain"/>
    <property type="match status" value="1"/>
</dbReference>
<dbReference type="EMBL" id="JAPQKL010000008">
    <property type="protein sequence ID" value="KAJ5120419.1"/>
    <property type="molecule type" value="Genomic_DNA"/>
</dbReference>
<evidence type="ECO:0000313" key="6">
    <source>
        <dbReference type="EMBL" id="KAJ5120419.1"/>
    </source>
</evidence>
<evidence type="ECO:0000259" key="5">
    <source>
        <dbReference type="PROSITE" id="PS50048"/>
    </source>
</evidence>
<name>A0A9W9GID9_9EURO</name>
<dbReference type="SUPFAM" id="SSF57701">
    <property type="entry name" value="Zn2/Cys6 DNA-binding domain"/>
    <property type="match status" value="1"/>
</dbReference>
<dbReference type="GO" id="GO:0000981">
    <property type="term" value="F:DNA-binding transcription factor activity, RNA polymerase II-specific"/>
    <property type="evidence" value="ECO:0007669"/>
    <property type="project" value="InterPro"/>
</dbReference>
<dbReference type="Proteomes" id="UP001149079">
    <property type="component" value="Unassembled WGS sequence"/>
</dbReference>
<evidence type="ECO:0000256" key="1">
    <source>
        <dbReference type="ARBA" id="ARBA00023015"/>
    </source>
</evidence>
<dbReference type="InterPro" id="IPR050675">
    <property type="entry name" value="OAF3"/>
</dbReference>
<keyword evidence="3" id="KW-0804">Transcription</keyword>
<dbReference type="GO" id="GO:0003677">
    <property type="term" value="F:DNA binding"/>
    <property type="evidence" value="ECO:0007669"/>
    <property type="project" value="UniProtKB-KW"/>
</dbReference>
<dbReference type="RefSeq" id="XP_056516923.1">
    <property type="nucleotide sequence ID" value="XM_056670550.1"/>
</dbReference>
<feature type="domain" description="Zn(2)-C6 fungal-type" evidence="5">
    <location>
        <begin position="10"/>
        <end position="40"/>
    </location>
</feature>
<dbReference type="AlphaFoldDB" id="A0A9W9GID9"/>
<keyword evidence="2" id="KW-0238">DNA-binding</keyword>
<dbReference type="PANTHER" id="PTHR31069:SF32">
    <property type="entry name" value="ARGININE METABOLISM REGULATION PROTEIN II"/>
    <property type="match status" value="1"/>
</dbReference>